<reference evidence="3" key="1">
    <citation type="journal article" date="2019" name="Int. J. Syst. Evol. Microbiol.">
        <title>The Global Catalogue of Microorganisms (GCM) 10K type strain sequencing project: providing services to taxonomists for standard genome sequencing and annotation.</title>
        <authorList>
            <consortium name="The Broad Institute Genomics Platform"/>
            <consortium name="The Broad Institute Genome Sequencing Center for Infectious Disease"/>
            <person name="Wu L."/>
            <person name="Ma J."/>
        </authorList>
    </citation>
    <scope>NUCLEOTIDE SEQUENCE [LARGE SCALE GENOMIC DNA]</scope>
    <source>
        <strain evidence="3">CGMCC 1.16855</strain>
    </source>
</reference>
<comment type="caution">
    <text evidence="2">The sequence shown here is derived from an EMBL/GenBank/DDBJ whole genome shotgun (WGS) entry which is preliminary data.</text>
</comment>
<dbReference type="InterPro" id="IPR053844">
    <property type="entry name" value="AH_C"/>
</dbReference>
<accession>A0ABV7BYW6</accession>
<sequence length="129" mass="13507">MIEICVVGAHLSGMALNGELLREGGVLQRAVQTEPCYRLFALAGGPPRRPGLLRVAQGVAIATEVWALPEAGFGRFVAGIPAPLCIGTLRLADGSTPKGFLVEPEGLHGAEDISRFGGWRAFIANLATT</sequence>
<feature type="domain" description="Allophanate hydrolase C-terminal" evidence="1">
    <location>
        <begin position="2"/>
        <end position="124"/>
    </location>
</feature>
<dbReference type="Pfam" id="PF21986">
    <property type="entry name" value="AH_C"/>
    <property type="match status" value="1"/>
</dbReference>
<dbReference type="RefSeq" id="WP_246602968.1">
    <property type="nucleotide sequence ID" value="NZ_JAFNJS010000005.1"/>
</dbReference>
<dbReference type="EMBL" id="JBHRSB010000005">
    <property type="protein sequence ID" value="MFC3001738.1"/>
    <property type="molecule type" value="Genomic_DNA"/>
</dbReference>
<protein>
    <submittedName>
        <fullName evidence="2">Amidase</fullName>
    </submittedName>
</protein>
<dbReference type="Gene3D" id="3.10.490.10">
    <property type="entry name" value="Gamma-glutamyl cyclotransferase-like"/>
    <property type="match status" value="1"/>
</dbReference>
<keyword evidence="3" id="KW-1185">Reference proteome</keyword>
<organism evidence="2 3">
    <name type="scientific">Falsiroseomonas tokyonensis</name>
    <dbReference type="NCBI Taxonomy" id="430521"/>
    <lineage>
        <taxon>Bacteria</taxon>
        <taxon>Pseudomonadati</taxon>
        <taxon>Pseudomonadota</taxon>
        <taxon>Alphaproteobacteria</taxon>
        <taxon>Acetobacterales</taxon>
        <taxon>Roseomonadaceae</taxon>
        <taxon>Falsiroseomonas</taxon>
    </lineage>
</organism>
<evidence type="ECO:0000259" key="1">
    <source>
        <dbReference type="Pfam" id="PF21986"/>
    </source>
</evidence>
<name>A0ABV7BYW6_9PROT</name>
<dbReference type="Proteomes" id="UP001595420">
    <property type="component" value="Unassembled WGS sequence"/>
</dbReference>
<evidence type="ECO:0000313" key="2">
    <source>
        <dbReference type="EMBL" id="MFC3001738.1"/>
    </source>
</evidence>
<proteinExistence type="predicted"/>
<gene>
    <name evidence="2" type="ORF">ACFOD3_17660</name>
</gene>
<evidence type="ECO:0000313" key="3">
    <source>
        <dbReference type="Proteomes" id="UP001595420"/>
    </source>
</evidence>